<reference evidence="2 3" key="1">
    <citation type="submission" date="2019-12" db="EMBL/GenBank/DDBJ databases">
        <authorList>
            <person name="Alioto T."/>
            <person name="Alioto T."/>
            <person name="Gomez Garrido J."/>
        </authorList>
    </citation>
    <scope>NUCLEOTIDE SEQUENCE [LARGE SCALE GENOMIC DNA]</scope>
</reference>
<dbReference type="OrthoDB" id="19232at2759"/>
<sequence>MKTLDNNLSDSEESRIRDQLLEEFKPADVCPMVAQLFTNTTKKVYQLNSNKHKSVGKVLETAQAERLSNFPYALDLDESYKEMANLYNSLLMGRQQKIDLTNRHSRRSLSSISSRNSHEIEKQTASHVLADAGFRKGRNPVPDMQKIPHLASIGEVSTLCSAEYEHNPESFMLPASSPYDNFLKASGC</sequence>
<dbReference type="PANTHER" id="PTHR46087">
    <property type="entry name" value="PUTATIVE, EXPRESSED-RELATED"/>
    <property type="match status" value="1"/>
</dbReference>
<keyword evidence="3" id="KW-1185">Reference proteome</keyword>
<accession>A0A8S0TY30</accession>
<name>A0A8S0TY30_OLEEU</name>
<dbReference type="AlphaFoldDB" id="A0A8S0TY30"/>
<feature type="region of interest" description="Disordered" evidence="1">
    <location>
        <begin position="102"/>
        <end position="122"/>
    </location>
</feature>
<evidence type="ECO:0000313" key="3">
    <source>
        <dbReference type="Proteomes" id="UP000594638"/>
    </source>
</evidence>
<protein>
    <submittedName>
        <fullName evidence="2">Uncharacterized protein</fullName>
    </submittedName>
</protein>
<dbReference type="EMBL" id="CACTIH010007362">
    <property type="protein sequence ID" value="CAA3011214.1"/>
    <property type="molecule type" value="Genomic_DNA"/>
</dbReference>
<dbReference type="Gramene" id="OE9A050141T1">
    <property type="protein sequence ID" value="OE9A050141C1"/>
    <property type="gene ID" value="OE9A050141"/>
</dbReference>
<dbReference type="InterPro" id="IPR055296">
    <property type="entry name" value="SRL2-like"/>
</dbReference>
<dbReference type="PANTHER" id="PTHR46087:SF9">
    <property type="entry name" value="ARM REPEAT SUPERFAMILY PROTEIN"/>
    <property type="match status" value="1"/>
</dbReference>
<proteinExistence type="predicted"/>
<dbReference type="Proteomes" id="UP000594638">
    <property type="component" value="Unassembled WGS sequence"/>
</dbReference>
<gene>
    <name evidence="2" type="ORF">OLEA9_A050141</name>
</gene>
<comment type="caution">
    <text evidence="2">The sequence shown here is derived from an EMBL/GenBank/DDBJ whole genome shotgun (WGS) entry which is preliminary data.</text>
</comment>
<evidence type="ECO:0000256" key="1">
    <source>
        <dbReference type="SAM" id="MobiDB-lite"/>
    </source>
</evidence>
<organism evidence="2 3">
    <name type="scientific">Olea europaea subsp. europaea</name>
    <dbReference type="NCBI Taxonomy" id="158383"/>
    <lineage>
        <taxon>Eukaryota</taxon>
        <taxon>Viridiplantae</taxon>
        <taxon>Streptophyta</taxon>
        <taxon>Embryophyta</taxon>
        <taxon>Tracheophyta</taxon>
        <taxon>Spermatophyta</taxon>
        <taxon>Magnoliopsida</taxon>
        <taxon>eudicotyledons</taxon>
        <taxon>Gunneridae</taxon>
        <taxon>Pentapetalae</taxon>
        <taxon>asterids</taxon>
        <taxon>lamiids</taxon>
        <taxon>Lamiales</taxon>
        <taxon>Oleaceae</taxon>
        <taxon>Oleeae</taxon>
        <taxon>Olea</taxon>
    </lineage>
</organism>
<evidence type="ECO:0000313" key="2">
    <source>
        <dbReference type="EMBL" id="CAA3011214.1"/>
    </source>
</evidence>